<keyword evidence="3" id="KW-1185">Reference proteome</keyword>
<evidence type="ECO:0000313" key="2">
    <source>
        <dbReference type="EMBL" id="AXJ00585.1"/>
    </source>
</evidence>
<sequence>MDQRYRALHQEILRLRYAPHRMKGAASRQTARHAGPGWWRGRCYHATKLSLPPELVRNQKQKTGYIEQQNMATQHSKPQQYGLHQHPIEASRERSPAVVGPRYRSTLPCPSPPDHSTPLRFAQDDTPHASNGATHRAGVLVNAPVILSGAGAQRRWSRRIS</sequence>
<dbReference type="KEGG" id="cprv:CYPRO_1328"/>
<dbReference type="AlphaFoldDB" id="A0A345UJD3"/>
<reference evidence="2 3" key="1">
    <citation type="submission" date="2018-03" db="EMBL/GenBank/DDBJ databases">
        <title>Phenotypic and genomic properties of Cyclonatronum proteinivorum gen. nov., sp. nov., a haloalkaliphilic bacteroidete from soda lakes possessing Na+-translocating rhodopsin.</title>
        <authorList>
            <person name="Toshchakov S.V."/>
            <person name="Korzhenkov A."/>
            <person name="Samarov N.I."/>
            <person name="Kublanov I.V."/>
            <person name="Muntyan M.S."/>
            <person name="Sorokin D.Y."/>
        </authorList>
    </citation>
    <scope>NUCLEOTIDE SEQUENCE [LARGE SCALE GENOMIC DNA]</scope>
    <source>
        <strain evidence="2 3">Omega</strain>
    </source>
</reference>
<dbReference type="EMBL" id="CP027806">
    <property type="protein sequence ID" value="AXJ00585.1"/>
    <property type="molecule type" value="Genomic_DNA"/>
</dbReference>
<organism evidence="2 3">
    <name type="scientific">Cyclonatronum proteinivorum</name>
    <dbReference type="NCBI Taxonomy" id="1457365"/>
    <lineage>
        <taxon>Bacteria</taxon>
        <taxon>Pseudomonadati</taxon>
        <taxon>Balneolota</taxon>
        <taxon>Balneolia</taxon>
        <taxon>Balneolales</taxon>
        <taxon>Cyclonatronaceae</taxon>
        <taxon>Cyclonatronum</taxon>
    </lineage>
</organism>
<name>A0A345UJD3_9BACT</name>
<accession>A0A345UJD3</accession>
<gene>
    <name evidence="2" type="ORF">CYPRO_1328</name>
</gene>
<evidence type="ECO:0000256" key="1">
    <source>
        <dbReference type="SAM" id="MobiDB-lite"/>
    </source>
</evidence>
<evidence type="ECO:0000313" key="3">
    <source>
        <dbReference type="Proteomes" id="UP000254808"/>
    </source>
</evidence>
<protein>
    <submittedName>
        <fullName evidence="2">Uncharacterized protein</fullName>
    </submittedName>
</protein>
<proteinExistence type="predicted"/>
<feature type="region of interest" description="Disordered" evidence="1">
    <location>
        <begin position="108"/>
        <end position="133"/>
    </location>
</feature>
<dbReference type="Proteomes" id="UP000254808">
    <property type="component" value="Chromosome"/>
</dbReference>